<dbReference type="WBParaSite" id="SSLN_0000429201-mRNA-1">
    <property type="protein sequence ID" value="SSLN_0000429201-mRNA-1"/>
    <property type="gene ID" value="SSLN_0000429201"/>
</dbReference>
<sequence length="212" mass="23837">MGRQRWNFGEDAGAPFHFQTLTPVPTITVAAYRIVNLRSMSASPHPDPTVAHSVALPTGYPTDMTEFSPLQKGQSFIIPKLSWQVRIRGTEVLEQTGYLNIHATLWQVQLQWSGHLVRMDNERLPKKLLYNTTMTTTLTTSDHFAETPPASNTGTILSCNPRVSHSDHHWHHFPTPTANETTSNYTQTATFTFTTTPNYEGWKLGSNLSSLR</sequence>
<evidence type="ECO:0000313" key="2">
    <source>
        <dbReference type="Proteomes" id="UP000275846"/>
    </source>
</evidence>
<protein>
    <submittedName>
        <fullName evidence="3">Plastocyanin-like domain-containing protein</fullName>
    </submittedName>
</protein>
<accession>A0A183SIV0</accession>
<keyword evidence="2" id="KW-1185">Reference proteome</keyword>
<reference evidence="3" key="1">
    <citation type="submission" date="2016-06" db="UniProtKB">
        <authorList>
            <consortium name="WormBaseParasite"/>
        </authorList>
    </citation>
    <scope>IDENTIFICATION</scope>
</reference>
<evidence type="ECO:0000313" key="1">
    <source>
        <dbReference type="EMBL" id="VDL90538.1"/>
    </source>
</evidence>
<gene>
    <name evidence="1" type="ORF">SSLN_LOCUS4153</name>
</gene>
<dbReference type="Proteomes" id="UP000275846">
    <property type="component" value="Unassembled WGS sequence"/>
</dbReference>
<evidence type="ECO:0000313" key="3">
    <source>
        <dbReference type="WBParaSite" id="SSLN_0000429201-mRNA-1"/>
    </source>
</evidence>
<proteinExistence type="predicted"/>
<reference evidence="1 2" key="2">
    <citation type="submission" date="2018-11" db="EMBL/GenBank/DDBJ databases">
        <authorList>
            <consortium name="Pathogen Informatics"/>
        </authorList>
    </citation>
    <scope>NUCLEOTIDE SEQUENCE [LARGE SCALE GENOMIC DNA]</scope>
    <source>
        <strain evidence="1 2">NST_G2</strain>
    </source>
</reference>
<dbReference type="EMBL" id="UYSU01032764">
    <property type="protein sequence ID" value="VDL90538.1"/>
    <property type="molecule type" value="Genomic_DNA"/>
</dbReference>
<name>A0A183SIV0_SCHSO</name>
<dbReference type="AlphaFoldDB" id="A0A183SIV0"/>
<organism evidence="3">
    <name type="scientific">Schistocephalus solidus</name>
    <name type="common">Tapeworm</name>
    <dbReference type="NCBI Taxonomy" id="70667"/>
    <lineage>
        <taxon>Eukaryota</taxon>
        <taxon>Metazoa</taxon>
        <taxon>Spiralia</taxon>
        <taxon>Lophotrochozoa</taxon>
        <taxon>Platyhelminthes</taxon>
        <taxon>Cestoda</taxon>
        <taxon>Eucestoda</taxon>
        <taxon>Diphyllobothriidea</taxon>
        <taxon>Diphyllobothriidae</taxon>
        <taxon>Schistocephalus</taxon>
    </lineage>
</organism>